<accession>A0A239BVF1</accession>
<dbReference type="Proteomes" id="UP000198318">
    <property type="component" value="Unassembled WGS sequence"/>
</dbReference>
<evidence type="ECO:0000256" key="1">
    <source>
        <dbReference type="SAM" id="MobiDB-lite"/>
    </source>
</evidence>
<dbReference type="AlphaFoldDB" id="A0A239BVF1"/>
<evidence type="ECO:0000313" key="2">
    <source>
        <dbReference type="EMBL" id="SNS11411.1"/>
    </source>
</evidence>
<protein>
    <submittedName>
        <fullName evidence="2">Uncharacterized protein</fullName>
    </submittedName>
</protein>
<dbReference type="RefSeq" id="WP_179271325.1">
    <property type="nucleotide sequence ID" value="NZ_FZOR01000001.1"/>
</dbReference>
<dbReference type="EMBL" id="FZOR01000001">
    <property type="protein sequence ID" value="SNS11411.1"/>
    <property type="molecule type" value="Genomic_DNA"/>
</dbReference>
<proteinExistence type="predicted"/>
<evidence type="ECO:0000313" key="3">
    <source>
        <dbReference type="Proteomes" id="UP000198318"/>
    </source>
</evidence>
<feature type="compositionally biased region" description="Low complexity" evidence="1">
    <location>
        <begin position="1"/>
        <end position="14"/>
    </location>
</feature>
<name>A0A239BVF1_9ACTN</name>
<organism evidence="2 3">
    <name type="scientific">Actinomadura meyerae</name>
    <dbReference type="NCBI Taxonomy" id="240840"/>
    <lineage>
        <taxon>Bacteria</taxon>
        <taxon>Bacillati</taxon>
        <taxon>Actinomycetota</taxon>
        <taxon>Actinomycetes</taxon>
        <taxon>Streptosporangiales</taxon>
        <taxon>Thermomonosporaceae</taxon>
        <taxon>Actinomadura</taxon>
    </lineage>
</organism>
<sequence length="57" mass="5497">MAAAAQAPAAPAPALTDEEAAREAEAAAVAAALPPLTDDQCARVAALLASVRGGEGR</sequence>
<reference evidence="2 3" key="1">
    <citation type="submission" date="2017-06" db="EMBL/GenBank/DDBJ databases">
        <authorList>
            <person name="Kim H.J."/>
            <person name="Triplett B.A."/>
        </authorList>
    </citation>
    <scope>NUCLEOTIDE SEQUENCE [LARGE SCALE GENOMIC DNA]</scope>
    <source>
        <strain evidence="2 3">DSM 44715</strain>
    </source>
</reference>
<gene>
    <name evidence="2" type="ORF">SAMN05443665_100153</name>
</gene>
<keyword evidence="3" id="KW-1185">Reference proteome</keyword>
<feature type="region of interest" description="Disordered" evidence="1">
    <location>
        <begin position="1"/>
        <end position="21"/>
    </location>
</feature>